<accession>A0A1Q5PJD2</accession>
<reference evidence="3 4" key="1">
    <citation type="submission" date="2016-11" db="EMBL/GenBank/DDBJ databases">
        <title>Actinomyces gypaetusis sp. nov. isolated from the vulture Gypaetus barbatus in Qinghai Tibet Plateau China.</title>
        <authorList>
            <person name="Meng X."/>
        </authorList>
    </citation>
    <scope>NUCLEOTIDE SEQUENCE [LARGE SCALE GENOMIC DNA]</scope>
    <source>
        <strain evidence="3 4">VUL4_2</strain>
    </source>
</reference>
<dbReference type="AlphaFoldDB" id="A0A1Q5PJD2"/>
<comment type="caution">
    <text evidence="3">The sequence shown here is derived from an EMBL/GenBank/DDBJ whole genome shotgun (WGS) entry which is preliminary data.</text>
</comment>
<evidence type="ECO:0000313" key="4">
    <source>
        <dbReference type="Proteomes" id="UP000186785"/>
    </source>
</evidence>
<dbReference type="InterPro" id="IPR011761">
    <property type="entry name" value="ATP-grasp"/>
</dbReference>
<dbReference type="PROSITE" id="PS00867">
    <property type="entry name" value="CPSASE_2"/>
    <property type="match status" value="1"/>
</dbReference>
<evidence type="ECO:0000259" key="2">
    <source>
        <dbReference type="PROSITE" id="PS50975"/>
    </source>
</evidence>
<dbReference type="Pfam" id="PF02786">
    <property type="entry name" value="CPSase_L_D2"/>
    <property type="match status" value="1"/>
</dbReference>
<keyword evidence="1" id="KW-0067">ATP-binding</keyword>
<dbReference type="GO" id="GO:0046872">
    <property type="term" value="F:metal ion binding"/>
    <property type="evidence" value="ECO:0007669"/>
    <property type="project" value="InterPro"/>
</dbReference>
<keyword evidence="4" id="KW-1185">Reference proteome</keyword>
<evidence type="ECO:0000313" key="3">
    <source>
        <dbReference type="EMBL" id="OKL46001.1"/>
    </source>
</evidence>
<dbReference type="PROSITE" id="PS50975">
    <property type="entry name" value="ATP_GRASP"/>
    <property type="match status" value="1"/>
</dbReference>
<dbReference type="Gene3D" id="3.30.470.20">
    <property type="entry name" value="ATP-grasp fold, B domain"/>
    <property type="match status" value="1"/>
</dbReference>
<dbReference type="Proteomes" id="UP000186785">
    <property type="component" value="Unassembled WGS sequence"/>
</dbReference>
<gene>
    <name evidence="3" type="ORF">BSR29_08430</name>
</gene>
<protein>
    <recommendedName>
        <fullName evidence="2">ATP-grasp domain-containing protein</fullName>
    </recommendedName>
</protein>
<dbReference type="GO" id="GO:0005524">
    <property type="term" value="F:ATP binding"/>
    <property type="evidence" value="ECO:0007669"/>
    <property type="project" value="UniProtKB-UniRule"/>
</dbReference>
<dbReference type="STRING" id="1921764.BSR28_04395"/>
<proteinExistence type="predicted"/>
<dbReference type="SUPFAM" id="SSF56059">
    <property type="entry name" value="Glutathione synthetase ATP-binding domain-like"/>
    <property type="match status" value="1"/>
</dbReference>
<name>A0A1Q5PJD2_9ACTO</name>
<dbReference type="EMBL" id="MQSV01000007">
    <property type="protein sequence ID" value="OKL46001.1"/>
    <property type="molecule type" value="Genomic_DNA"/>
</dbReference>
<sequence>MNEARGTLTSTKNIGLVMLGSDTGIYALARDFHQCYGIRPKIVARAAFGPIKDSKILDVHEIGLDVTRRDYIDYLIEHAEELRAGNEKTILLCNTDHLVEALCEAKDELESLYELVIPPLKTYERISDKVGFAELCDQLEIPTPKTIGVQFGAEENPQLNALEAGLDFPVIAKPALSADYENVKFEGQKKVFQLTDQTEVDQLIQTLQQAGFQGQFVFQQKINGDDTTMRSLTAYVNRRGEVTLLSGARVLLEDHAPGLIGVPLAMVTQEMPELMAQAKKLLESVDYYGFANFDIKVDSVSGKPYFLEVNPRIGRNAYYTVAGGSHPSLAVMEDIFEVADPRFQGVEQEALYSLVDAFLLSRYIDEEDRRMISNLPKDRIVHPLDYSADRGVKRMFYVYGSTFKQRLKFRKYYPVRNAEVI</sequence>
<organism evidence="3 4">
    <name type="scientific">Boudabousia liubingyangii</name>
    <dbReference type="NCBI Taxonomy" id="1921764"/>
    <lineage>
        <taxon>Bacteria</taxon>
        <taxon>Bacillati</taxon>
        <taxon>Actinomycetota</taxon>
        <taxon>Actinomycetes</taxon>
        <taxon>Actinomycetales</taxon>
        <taxon>Actinomycetaceae</taxon>
        <taxon>Boudabousia</taxon>
    </lineage>
</organism>
<dbReference type="InterPro" id="IPR005479">
    <property type="entry name" value="CPAse_ATP-bd"/>
</dbReference>
<evidence type="ECO:0000256" key="1">
    <source>
        <dbReference type="PROSITE-ProRule" id="PRU00409"/>
    </source>
</evidence>
<feature type="domain" description="ATP-grasp" evidence="2">
    <location>
        <begin position="133"/>
        <end position="340"/>
    </location>
</feature>
<keyword evidence="1" id="KW-0547">Nucleotide-binding</keyword>